<name>A0A2N3Y535_SACSN</name>
<sequence>MVEENEAHLIAAAHSYRPGFRSGVSLVDGFGVGMLLATADTLPTHPTLLGAQIPTRGTTFSNTGTLVHRR</sequence>
<protein>
    <submittedName>
        <fullName evidence="2">Uncharacterized protein</fullName>
    </submittedName>
</protein>
<feature type="region of interest" description="Disordered" evidence="1">
    <location>
        <begin position="47"/>
        <end position="70"/>
    </location>
</feature>
<dbReference type="AlphaFoldDB" id="A0A2N3Y535"/>
<gene>
    <name evidence="2" type="ORF">A8926_6078</name>
</gene>
<reference evidence="2" key="1">
    <citation type="submission" date="2017-12" db="EMBL/GenBank/DDBJ databases">
        <title>Sequencing the genomes of 1000 Actinobacteria strains.</title>
        <authorList>
            <person name="Klenk H.-P."/>
        </authorList>
    </citation>
    <scope>NUCLEOTIDE SEQUENCE [LARGE SCALE GENOMIC DNA]</scope>
    <source>
        <strain evidence="2">DSM 44228</strain>
    </source>
</reference>
<dbReference type="RefSeq" id="WP_010307568.1">
    <property type="nucleotide sequence ID" value="NZ_CP061007.1"/>
</dbReference>
<comment type="caution">
    <text evidence="2">The sequence shown here is derived from an EMBL/GenBank/DDBJ whole genome shotgun (WGS) entry which is preliminary data.</text>
</comment>
<evidence type="ECO:0000313" key="3">
    <source>
        <dbReference type="Proteomes" id="UP000233786"/>
    </source>
</evidence>
<evidence type="ECO:0000256" key="1">
    <source>
        <dbReference type="SAM" id="MobiDB-lite"/>
    </source>
</evidence>
<evidence type="ECO:0000313" key="2">
    <source>
        <dbReference type="EMBL" id="PKW18025.1"/>
    </source>
</evidence>
<keyword evidence="3" id="KW-1185">Reference proteome</keyword>
<dbReference type="EMBL" id="PJNB01000001">
    <property type="protein sequence ID" value="PKW18025.1"/>
    <property type="molecule type" value="Genomic_DNA"/>
</dbReference>
<dbReference type="STRING" id="994479.GCA_000194155_03863"/>
<accession>A0A2N3Y535</accession>
<organism evidence="2 3">
    <name type="scientific">Saccharopolyspora spinosa</name>
    <dbReference type="NCBI Taxonomy" id="60894"/>
    <lineage>
        <taxon>Bacteria</taxon>
        <taxon>Bacillati</taxon>
        <taxon>Actinomycetota</taxon>
        <taxon>Actinomycetes</taxon>
        <taxon>Pseudonocardiales</taxon>
        <taxon>Pseudonocardiaceae</taxon>
        <taxon>Saccharopolyspora</taxon>
    </lineage>
</organism>
<dbReference type="Proteomes" id="UP000233786">
    <property type="component" value="Unassembled WGS sequence"/>
</dbReference>
<feature type="compositionally biased region" description="Polar residues" evidence="1">
    <location>
        <begin position="55"/>
        <end position="70"/>
    </location>
</feature>
<proteinExistence type="predicted"/>